<accession>A0AC11ENH8</accession>
<proteinExistence type="predicted"/>
<name>A0AC11ENH8_SHEEP</name>
<dbReference type="Ensembl" id="ENSOART00020056511.1">
    <property type="protein sequence ID" value="ENSOARP00020061003.1"/>
    <property type="gene ID" value="ENSOARG00020001118.2"/>
</dbReference>
<protein>
    <submittedName>
        <fullName evidence="1">Caspase recruitment domain family member 19</fullName>
    </submittedName>
</protein>
<organism evidence="1">
    <name type="scientific">Ovis aries</name>
    <name type="common">Sheep</name>
    <dbReference type="NCBI Taxonomy" id="9940"/>
    <lineage>
        <taxon>Eukaryota</taxon>
        <taxon>Metazoa</taxon>
        <taxon>Chordata</taxon>
        <taxon>Craniata</taxon>
        <taxon>Vertebrata</taxon>
        <taxon>Euteleostomi</taxon>
        <taxon>Mammalia</taxon>
        <taxon>Eutheria</taxon>
        <taxon>Laurasiatheria</taxon>
        <taxon>Artiodactyla</taxon>
        <taxon>Ruminantia</taxon>
        <taxon>Pecora</taxon>
        <taxon>Bovidae</taxon>
        <taxon>Caprinae</taxon>
        <taxon>Ovis</taxon>
    </lineage>
</organism>
<reference evidence="1" key="1">
    <citation type="submission" date="2020-11" db="EMBL/GenBank/DDBJ databases">
        <authorList>
            <person name="Davenport K.M."/>
            <person name="Bickhart D.M."/>
            <person name="Smith T.P.L."/>
            <person name="Murdoch B.M."/>
            <person name="Rosen B.D."/>
        </authorList>
    </citation>
    <scope>NUCLEOTIDE SEQUENCE [LARGE SCALE GENOMIC DNA]</scope>
    <source>
        <strain evidence="1">OAR_USU_Benz2616</strain>
    </source>
</reference>
<evidence type="ECO:0000313" key="1">
    <source>
        <dbReference type="Ensembl" id="ENSOARP00020061003.1"/>
    </source>
</evidence>
<reference evidence="1" key="3">
    <citation type="submission" date="2025-09" db="UniProtKB">
        <authorList>
            <consortium name="Ensembl"/>
        </authorList>
    </citation>
    <scope>IDENTIFICATION</scope>
</reference>
<gene>
    <name evidence="1" type="primary">CARD19</name>
</gene>
<sequence length="200" mass="23026">MTNKDRSPIGRVKGEQTYCDRLVQDTPFLTSLGRLSEQQVDRIILQLNRYYPQILSNKDAEKFRNPKVSLRVRLCDLLGHLQRSGERDCQEFYRALYIHAQPLHSCLPSRHALRKCVSPLALASPCSALRQRQPSGCVLCVPQRVERVFQTTQISVSKAPCPCLPMSLCVSVYFSLPPFFLRYLFLTRKYLVRVVLPFPL</sequence>
<reference evidence="1" key="2">
    <citation type="submission" date="2025-08" db="UniProtKB">
        <authorList>
            <consortium name="Ensembl"/>
        </authorList>
    </citation>
    <scope>IDENTIFICATION</scope>
</reference>